<reference evidence="2 3" key="1">
    <citation type="journal article" date="2007" name="Science">
        <title>The Chlamydomonas genome reveals the evolution of key animal and plant functions.</title>
        <authorList>
            <person name="Merchant S.S."/>
            <person name="Prochnik S.E."/>
            <person name="Vallon O."/>
            <person name="Harris E.H."/>
            <person name="Karpowicz S.J."/>
            <person name="Witman G.B."/>
            <person name="Terry A."/>
            <person name="Salamov A."/>
            <person name="Fritz-Laylin L.K."/>
            <person name="Marechal-Drouard L."/>
            <person name="Marshall W.F."/>
            <person name="Qu L.H."/>
            <person name="Nelson D.R."/>
            <person name="Sanderfoot A.A."/>
            <person name="Spalding M.H."/>
            <person name="Kapitonov V.V."/>
            <person name="Ren Q."/>
            <person name="Ferris P."/>
            <person name="Lindquist E."/>
            <person name="Shapiro H."/>
            <person name="Lucas S.M."/>
            <person name="Grimwood J."/>
            <person name="Schmutz J."/>
            <person name="Cardol P."/>
            <person name="Cerutti H."/>
            <person name="Chanfreau G."/>
            <person name="Chen C.L."/>
            <person name="Cognat V."/>
            <person name="Croft M.T."/>
            <person name="Dent R."/>
            <person name="Dutcher S."/>
            <person name="Fernandez E."/>
            <person name="Fukuzawa H."/>
            <person name="Gonzalez-Ballester D."/>
            <person name="Gonzalez-Halphen D."/>
            <person name="Hallmann A."/>
            <person name="Hanikenne M."/>
            <person name="Hippler M."/>
            <person name="Inwood W."/>
            <person name="Jabbari K."/>
            <person name="Kalanon M."/>
            <person name="Kuras R."/>
            <person name="Lefebvre P.A."/>
            <person name="Lemaire S.D."/>
            <person name="Lobanov A.V."/>
            <person name="Lohr M."/>
            <person name="Manuell A."/>
            <person name="Meier I."/>
            <person name="Mets L."/>
            <person name="Mittag M."/>
            <person name="Mittelmeier T."/>
            <person name="Moroney J.V."/>
            <person name="Moseley J."/>
            <person name="Napoli C."/>
            <person name="Nedelcu A.M."/>
            <person name="Niyogi K."/>
            <person name="Novoselov S.V."/>
            <person name="Paulsen I.T."/>
            <person name="Pazour G."/>
            <person name="Purton S."/>
            <person name="Ral J.P."/>
            <person name="Riano-Pachon D.M."/>
            <person name="Riekhof W."/>
            <person name="Rymarquis L."/>
            <person name="Schroda M."/>
            <person name="Stern D."/>
            <person name="Umen J."/>
            <person name="Willows R."/>
            <person name="Wilson N."/>
            <person name="Zimmer S.L."/>
            <person name="Allmer J."/>
            <person name="Balk J."/>
            <person name="Bisova K."/>
            <person name="Chen C.J."/>
            <person name="Elias M."/>
            <person name="Gendler K."/>
            <person name="Hauser C."/>
            <person name="Lamb M.R."/>
            <person name="Ledford H."/>
            <person name="Long J.C."/>
            <person name="Minagawa J."/>
            <person name="Page M.D."/>
            <person name="Pan J."/>
            <person name="Pootakham W."/>
            <person name="Roje S."/>
            <person name="Rose A."/>
            <person name="Stahlberg E."/>
            <person name="Terauchi A.M."/>
            <person name="Yang P."/>
            <person name="Ball S."/>
            <person name="Bowler C."/>
            <person name="Dieckmann C.L."/>
            <person name="Gladyshev V.N."/>
            <person name="Green P."/>
            <person name="Jorgensen R."/>
            <person name="Mayfield S."/>
            <person name="Mueller-Roeber B."/>
            <person name="Rajamani S."/>
            <person name="Sayre R.T."/>
            <person name="Brokstein P."/>
            <person name="Dubchak I."/>
            <person name="Goodstein D."/>
            <person name="Hornick L."/>
            <person name="Huang Y.W."/>
            <person name="Jhaveri J."/>
            <person name="Luo Y."/>
            <person name="Martinez D."/>
            <person name="Ngau W.C."/>
            <person name="Otillar B."/>
            <person name="Poliakov A."/>
            <person name="Porter A."/>
            <person name="Szajkowski L."/>
            <person name="Werner G."/>
            <person name="Zhou K."/>
            <person name="Grigoriev I.V."/>
            <person name="Rokhsar D.S."/>
            <person name="Grossman A.R."/>
        </authorList>
    </citation>
    <scope>NUCLEOTIDE SEQUENCE [LARGE SCALE GENOMIC DNA]</scope>
    <source>
        <strain evidence="3">CC-503</strain>
    </source>
</reference>
<dbReference type="Proteomes" id="UP000006906">
    <property type="component" value="Chromosome 17"/>
</dbReference>
<dbReference type="RefSeq" id="XP_001697100.2">
    <property type="nucleotide sequence ID" value="XM_001697048.2"/>
</dbReference>
<feature type="compositionally biased region" description="Low complexity" evidence="1">
    <location>
        <begin position="162"/>
        <end position="174"/>
    </location>
</feature>
<feature type="region of interest" description="Disordered" evidence="1">
    <location>
        <begin position="408"/>
        <end position="427"/>
    </location>
</feature>
<organism evidence="2 3">
    <name type="scientific">Chlamydomonas reinhardtii</name>
    <name type="common">Chlamydomonas smithii</name>
    <dbReference type="NCBI Taxonomy" id="3055"/>
    <lineage>
        <taxon>Eukaryota</taxon>
        <taxon>Viridiplantae</taxon>
        <taxon>Chlorophyta</taxon>
        <taxon>core chlorophytes</taxon>
        <taxon>Chlorophyceae</taxon>
        <taxon>CS clade</taxon>
        <taxon>Chlamydomonadales</taxon>
        <taxon>Chlamydomonadaceae</taxon>
        <taxon>Chlamydomonas</taxon>
    </lineage>
</organism>
<feature type="compositionally biased region" description="Low complexity" evidence="1">
    <location>
        <begin position="485"/>
        <end position="519"/>
    </location>
</feature>
<dbReference type="GeneID" id="5722664"/>
<accession>A0A2K3CQ76</accession>
<sequence length="616" mass="60987">MARLVKRKAAVSAENAEKKTRRNAPAAEPRTSEIVIGERLASSVSAIVAGAPVTPASLAEQLMVAAKRVPKPAEQTPPREIENAARLITNALRSLCGPGSAVEVDESGSEEEDRAVASGEEDRAVVPMSGGGGDVEVEVVVSMDVLGTVPVSGNPVATPDTSSGPVSSASAPAPTNVRLAVPCSQTGQPSCATPSSPTPVSPDGDVDGSDNTSSWLSDILEGCDEGPNTSTSGMCGPQPVIFGGSTDGVEASSDDSKGCSARNEQQPQLRATPDAAALDVSTGAALSPSSLELTVQLHPAAATAPANGGGAFAFPQDAAKTDSSPFGFALRLPSPSSTLPKIRACGARSELGTTTGAAAAASPTATAAPSANAAISTGSGGGGGGCGTSGDGATVALAAAQLQPDDSLTFTTTSGGNEADSACSPQRDDSCRLYSGGACGGGGGGGGSGGAQAAAAASSFHNAATGGDVGGEEMSSPSRCEEGVAAPRSQSPAPQLPAATLAEAAQAEAALAEAATHTSVPEQPVEGVETQRASRKRKADAQPASDGPEACPPDKQQCVPEPEVALPPLGAADWPVDWSVDWSKPAGLPSDMPAEFVFVSEHCLMVKSLHDFIVAP</sequence>
<name>A0A2K3CQ76_CHLRE</name>
<protein>
    <submittedName>
        <fullName evidence="2">Uncharacterized protein</fullName>
    </submittedName>
</protein>
<dbReference type="EMBL" id="CM008978">
    <property type="protein sequence ID" value="PNW70442.1"/>
    <property type="molecule type" value="Genomic_DNA"/>
</dbReference>
<evidence type="ECO:0000256" key="1">
    <source>
        <dbReference type="SAM" id="MobiDB-lite"/>
    </source>
</evidence>
<feature type="region of interest" description="Disordered" evidence="1">
    <location>
        <begin position="152"/>
        <end position="271"/>
    </location>
</feature>
<dbReference type="OrthoDB" id="10670767at2759"/>
<keyword evidence="3" id="KW-1185">Reference proteome</keyword>
<dbReference type="InParanoid" id="A0A2K3CQ76"/>
<evidence type="ECO:0000313" key="3">
    <source>
        <dbReference type="Proteomes" id="UP000006906"/>
    </source>
</evidence>
<feature type="region of interest" description="Disordered" evidence="1">
    <location>
        <begin position="1"/>
        <end position="31"/>
    </location>
</feature>
<feature type="region of interest" description="Disordered" evidence="1">
    <location>
        <begin position="464"/>
        <end position="561"/>
    </location>
</feature>
<evidence type="ECO:0000313" key="2">
    <source>
        <dbReference type="EMBL" id="PNW70442.1"/>
    </source>
</evidence>
<proteinExistence type="predicted"/>
<dbReference type="KEGG" id="cre:CHLRE_17g719950v5"/>
<dbReference type="AlphaFoldDB" id="A0A2K3CQ76"/>
<feature type="compositionally biased region" description="Polar residues" evidence="1">
    <location>
        <begin position="183"/>
        <end position="195"/>
    </location>
</feature>
<gene>
    <name evidence="2" type="ORF">CHLRE_17g719950v5</name>
</gene>
<dbReference type="ExpressionAtlas" id="A0A2K3CQ76">
    <property type="expression patterns" value="differential"/>
</dbReference>
<dbReference type="Gramene" id="PNW70442">
    <property type="protein sequence ID" value="PNW70442"/>
    <property type="gene ID" value="CHLRE_17g719950v5"/>
</dbReference>
<feature type="region of interest" description="Disordered" evidence="1">
    <location>
        <begin position="99"/>
        <end position="131"/>
    </location>
</feature>
<dbReference type="PaxDb" id="3055-EDP00355"/>
<feature type="compositionally biased region" description="Acidic residues" evidence="1">
    <location>
        <begin position="103"/>
        <end position="113"/>
    </location>
</feature>